<comment type="catalytic activity">
    <reaction evidence="4">
        <text>(R)-5-phosphomevalonate = (2E)-3-methyl-5-phosphooxypent-2-enoate + H2O</text>
        <dbReference type="Rhea" id="RHEA:78975"/>
        <dbReference type="ChEBI" id="CHEBI:15377"/>
        <dbReference type="ChEBI" id="CHEBI:58146"/>
        <dbReference type="ChEBI" id="CHEBI:229665"/>
        <dbReference type="EC" id="4.2.1.182"/>
    </reaction>
    <physiologicalReaction direction="left-to-right" evidence="4">
        <dbReference type="Rhea" id="RHEA:78976"/>
    </physiologicalReaction>
</comment>
<dbReference type="NCBIfam" id="NF003046">
    <property type="entry name" value="PRK03955.1"/>
    <property type="match status" value="1"/>
</dbReference>
<dbReference type="CDD" id="cd01356">
    <property type="entry name" value="AcnX_swivel"/>
    <property type="match status" value="1"/>
</dbReference>
<evidence type="ECO:0000256" key="6">
    <source>
        <dbReference type="ARBA" id="ARBA00046520"/>
    </source>
</evidence>
<evidence type="ECO:0000259" key="8">
    <source>
        <dbReference type="Pfam" id="PF01989"/>
    </source>
</evidence>
<reference evidence="9 10" key="1">
    <citation type="submission" date="2016-04" db="EMBL/GenBank/DDBJ databases">
        <title>Genome sequence of Methanobrevibacter curvatus DSM 11111.</title>
        <authorList>
            <person name="Poehlein A."/>
            <person name="Seedorf H."/>
            <person name="Daniel R."/>
        </authorList>
    </citation>
    <scope>NUCLEOTIDE SEQUENCE [LARGE SCALE GENOMIC DNA]</scope>
    <source>
        <strain evidence="9 10">DSM 11111</strain>
    </source>
</reference>
<dbReference type="PATRIC" id="fig|49547.3.peg.975"/>
<dbReference type="RefSeq" id="WP_067090775.1">
    <property type="nucleotide sequence ID" value="NZ_LWMV01000161.1"/>
</dbReference>
<comment type="similarity">
    <text evidence="7">Belongs to the AcnX type II small subunit family.</text>
</comment>
<protein>
    <recommendedName>
        <fullName evidence="7">Phosphomevalonate dehydratase small subunit</fullName>
        <shortName evidence="7">PMDh small subunit</shortName>
        <shortName evidence="7">PMDh-S</shortName>
        <ecNumber evidence="7">4.2.1.182</ecNumber>
    </recommendedName>
</protein>
<organism evidence="9 10">
    <name type="scientific">Methanobrevibacter curvatus</name>
    <dbReference type="NCBI Taxonomy" id="49547"/>
    <lineage>
        <taxon>Archaea</taxon>
        <taxon>Methanobacteriati</taxon>
        <taxon>Methanobacteriota</taxon>
        <taxon>Methanomada group</taxon>
        <taxon>Methanobacteria</taxon>
        <taxon>Methanobacteriales</taxon>
        <taxon>Methanobacteriaceae</taxon>
        <taxon>Methanobrevibacter</taxon>
    </lineage>
</organism>
<keyword evidence="2 7" id="KW-0414">Isoprene biosynthesis</keyword>
<evidence type="ECO:0000256" key="1">
    <source>
        <dbReference type="ARBA" id="ARBA00005092"/>
    </source>
</evidence>
<keyword evidence="10" id="KW-1185">Reference proteome</keyword>
<comment type="function">
    <text evidence="5 7">Component of a hydro-lyase that catalyzes the dehydration of mevalonate 5-phosphate (MVA5P) to form trans-anhydromevalonate 5-phosphate (tAHMP). Involved in the archaeal mevalonate (MVA) pathway, which provides fundamental precursors for isoprenoid biosynthesis, such as isopentenyl diphosphate (IPP) and dimethylallyl diphosphate (DMAPP).</text>
</comment>
<comment type="caution">
    <text evidence="9">The sequence shown here is derived from an EMBL/GenBank/DDBJ whole genome shotgun (WGS) entry which is preliminary data.</text>
</comment>
<comment type="subunit">
    <text evidence="6 7">Heterodimer composed of a large subunit (PMDh-L) and a small subunit (PMDh-S).</text>
</comment>
<dbReference type="OrthoDB" id="18062at2157"/>
<dbReference type="PIRSF" id="PIRSF004966">
    <property type="entry name" value="UCP004966"/>
    <property type="match status" value="1"/>
</dbReference>
<dbReference type="Gene3D" id="3.50.30.10">
    <property type="entry name" value="Phosphohistidine domain"/>
    <property type="match status" value="1"/>
</dbReference>
<sequence>MKIKSRPIAKGIAKGELIVSNESISFLGGVNPDNGEIIDSKHPLKGKIIKDKVLFIPGGKGSTVGSYVIFQMKKNNTAPKAIICLKAEPIIATGAIMSDIPMVDSPSSTKELIDKVEVEINGETGEINILS</sequence>
<dbReference type="SUPFAM" id="SSF52016">
    <property type="entry name" value="LeuD/IlvD-like"/>
    <property type="match status" value="1"/>
</dbReference>
<dbReference type="AlphaFoldDB" id="A0A166B225"/>
<gene>
    <name evidence="9" type="ORF">MBCUR_09060</name>
</gene>
<dbReference type="HAMAP" id="MF_00078">
    <property type="entry name" value="PMDh_S"/>
    <property type="match status" value="1"/>
</dbReference>
<name>A0A166B225_9EURY</name>
<dbReference type="Pfam" id="PF01989">
    <property type="entry name" value="AcnX_swivel_put"/>
    <property type="match status" value="1"/>
</dbReference>
<dbReference type="InterPro" id="IPR020794">
    <property type="entry name" value="PMDh_S"/>
</dbReference>
<dbReference type="EMBL" id="LWMV01000161">
    <property type="protein sequence ID" value="KZX12764.1"/>
    <property type="molecule type" value="Genomic_DNA"/>
</dbReference>
<evidence type="ECO:0000256" key="4">
    <source>
        <dbReference type="ARBA" id="ARBA00045120"/>
    </source>
</evidence>
<proteinExistence type="inferred from homology"/>
<evidence type="ECO:0000256" key="5">
    <source>
        <dbReference type="ARBA" id="ARBA00045299"/>
    </source>
</evidence>
<dbReference type="GO" id="GO:0019287">
    <property type="term" value="P:isopentenyl diphosphate biosynthetic process, mevalonate pathway"/>
    <property type="evidence" value="ECO:0007669"/>
    <property type="project" value="UniProtKB-UniRule"/>
</dbReference>
<dbReference type="Proteomes" id="UP000077245">
    <property type="component" value="Unassembled WGS sequence"/>
</dbReference>
<evidence type="ECO:0000313" key="10">
    <source>
        <dbReference type="Proteomes" id="UP000077245"/>
    </source>
</evidence>
<dbReference type="EC" id="4.2.1.182" evidence="7"/>
<dbReference type="PANTHER" id="PTHR36577:SF3">
    <property type="entry name" value="DUF521 DOMAIN PROTEIN (AFU_ORTHOLOGUE AFUA_6G00490)"/>
    <property type="match status" value="1"/>
</dbReference>
<dbReference type="PANTHER" id="PTHR36577">
    <property type="entry name" value="DUF521 DOMAIN PROTEIN (AFU_ORTHOLOGUE AFUA_6G00490)"/>
    <property type="match status" value="1"/>
</dbReference>
<evidence type="ECO:0000256" key="2">
    <source>
        <dbReference type="ARBA" id="ARBA00023229"/>
    </source>
</evidence>
<keyword evidence="3 7" id="KW-0456">Lyase</keyword>
<feature type="active site" description="Proton acceptor" evidence="7">
    <location>
        <position position="62"/>
    </location>
</feature>
<feature type="domain" description="Phosphomevalonate dehydratase small subunit-like" evidence="8">
    <location>
        <begin position="24"/>
        <end position="103"/>
    </location>
</feature>
<evidence type="ECO:0000256" key="7">
    <source>
        <dbReference type="HAMAP-Rule" id="MF_00078"/>
    </source>
</evidence>
<dbReference type="InterPro" id="IPR002840">
    <property type="entry name" value="PMDh-S-like_dom"/>
</dbReference>
<accession>A0A166B225</accession>
<comment type="pathway">
    <text evidence="1 7">Isoprenoid biosynthesis; isopentenyl diphosphate biosynthesis via mevalonate pathway.</text>
</comment>
<dbReference type="GO" id="GO:0016836">
    <property type="term" value="F:hydro-lyase activity"/>
    <property type="evidence" value="ECO:0007669"/>
    <property type="project" value="UniProtKB-UniRule"/>
</dbReference>
<evidence type="ECO:0000256" key="3">
    <source>
        <dbReference type="ARBA" id="ARBA00023239"/>
    </source>
</evidence>
<dbReference type="STRING" id="49547.MBCUR_09060"/>
<dbReference type="InterPro" id="IPR012016">
    <property type="entry name" value="PMDh-S-like"/>
</dbReference>
<evidence type="ECO:0000313" key="9">
    <source>
        <dbReference type="EMBL" id="KZX12764.1"/>
    </source>
</evidence>